<keyword evidence="5 7" id="KW-0472">Membrane</keyword>
<dbReference type="EMBL" id="JAKWJU010000002">
    <property type="protein sequence ID" value="MCH6162939.1"/>
    <property type="molecule type" value="Genomic_DNA"/>
</dbReference>
<reference evidence="9" key="1">
    <citation type="submission" date="2022-03" db="EMBL/GenBank/DDBJ databases">
        <authorList>
            <person name="Santos J.D.N."/>
            <person name="Kallscheuer N."/>
            <person name="Jogler C."/>
            <person name="Lage O.M."/>
        </authorList>
    </citation>
    <scope>NUCLEOTIDE SEQUENCE</scope>
    <source>
        <strain evidence="9">M600PL45_2</strain>
    </source>
</reference>
<dbReference type="SUPFAM" id="SSF103473">
    <property type="entry name" value="MFS general substrate transporter"/>
    <property type="match status" value="1"/>
</dbReference>
<dbReference type="PANTHER" id="PTHR43791:SF100">
    <property type="entry name" value="SUGAR TRANSPORTER"/>
    <property type="match status" value="1"/>
</dbReference>
<feature type="transmembrane region" description="Helical" evidence="7">
    <location>
        <begin position="251"/>
        <end position="268"/>
    </location>
</feature>
<comment type="caution">
    <text evidence="9">The sequence shown here is derived from an EMBL/GenBank/DDBJ whole genome shotgun (WGS) entry which is preliminary data.</text>
</comment>
<dbReference type="CDD" id="cd17319">
    <property type="entry name" value="MFS_ExuT_GudP_like"/>
    <property type="match status" value="1"/>
</dbReference>
<keyword evidence="4 7" id="KW-1133">Transmembrane helix</keyword>
<keyword evidence="2" id="KW-0813">Transport</keyword>
<dbReference type="Gene3D" id="1.20.1250.20">
    <property type="entry name" value="MFS general substrate transporter like domains"/>
    <property type="match status" value="2"/>
</dbReference>
<keyword evidence="10" id="KW-1185">Reference proteome</keyword>
<name>A0ABS9T344_9ACTN</name>
<feature type="transmembrane region" description="Helical" evidence="7">
    <location>
        <begin position="122"/>
        <end position="145"/>
    </location>
</feature>
<dbReference type="InterPro" id="IPR011701">
    <property type="entry name" value="MFS"/>
</dbReference>
<evidence type="ECO:0000313" key="9">
    <source>
        <dbReference type="EMBL" id="MCH6162939.1"/>
    </source>
</evidence>
<dbReference type="Proteomes" id="UP001166784">
    <property type="component" value="Unassembled WGS sequence"/>
</dbReference>
<organism evidence="9 10">
    <name type="scientific">Streptomyces marispadix</name>
    <dbReference type="NCBI Taxonomy" id="2922868"/>
    <lineage>
        <taxon>Bacteria</taxon>
        <taxon>Bacillati</taxon>
        <taxon>Actinomycetota</taxon>
        <taxon>Actinomycetes</taxon>
        <taxon>Kitasatosporales</taxon>
        <taxon>Streptomycetaceae</taxon>
        <taxon>Streptomyces</taxon>
    </lineage>
</organism>
<feature type="compositionally biased region" description="Low complexity" evidence="6">
    <location>
        <begin position="439"/>
        <end position="474"/>
    </location>
</feature>
<feature type="transmembrane region" description="Helical" evidence="7">
    <location>
        <begin position="157"/>
        <end position="177"/>
    </location>
</feature>
<evidence type="ECO:0000256" key="2">
    <source>
        <dbReference type="ARBA" id="ARBA00022448"/>
    </source>
</evidence>
<feature type="transmembrane region" description="Helical" evidence="7">
    <location>
        <begin position="288"/>
        <end position="308"/>
    </location>
</feature>
<dbReference type="PROSITE" id="PS50850">
    <property type="entry name" value="MFS"/>
    <property type="match status" value="1"/>
</dbReference>
<feature type="transmembrane region" description="Helical" evidence="7">
    <location>
        <begin position="69"/>
        <end position="89"/>
    </location>
</feature>
<feature type="domain" description="Major facilitator superfamily (MFS) profile" evidence="8">
    <location>
        <begin position="31"/>
        <end position="432"/>
    </location>
</feature>
<feature type="region of interest" description="Disordered" evidence="6">
    <location>
        <begin position="433"/>
        <end position="482"/>
    </location>
</feature>
<evidence type="ECO:0000256" key="1">
    <source>
        <dbReference type="ARBA" id="ARBA00004651"/>
    </source>
</evidence>
<dbReference type="Pfam" id="PF07690">
    <property type="entry name" value="MFS_1"/>
    <property type="match status" value="1"/>
</dbReference>
<feature type="transmembrane region" description="Helical" evidence="7">
    <location>
        <begin position="407"/>
        <end position="428"/>
    </location>
</feature>
<feature type="transmembrane region" description="Helical" evidence="7">
    <location>
        <begin position="320"/>
        <end position="337"/>
    </location>
</feature>
<dbReference type="PANTHER" id="PTHR43791">
    <property type="entry name" value="PERMEASE-RELATED"/>
    <property type="match status" value="1"/>
</dbReference>
<feature type="transmembrane region" description="Helical" evidence="7">
    <location>
        <begin position="343"/>
        <end position="361"/>
    </location>
</feature>
<dbReference type="InterPro" id="IPR036259">
    <property type="entry name" value="MFS_trans_sf"/>
</dbReference>
<accession>A0ABS9T344</accession>
<evidence type="ECO:0000256" key="6">
    <source>
        <dbReference type="SAM" id="MobiDB-lite"/>
    </source>
</evidence>
<feature type="transmembrane region" description="Helical" evidence="7">
    <location>
        <begin position="183"/>
        <end position="204"/>
    </location>
</feature>
<evidence type="ECO:0000256" key="5">
    <source>
        <dbReference type="ARBA" id="ARBA00023136"/>
    </source>
</evidence>
<sequence length="482" mass="50742">MTAPASPDGPGDGDRSAAATTPIPARRWTYVIPVAVVMYMLAFLDRSNVSVVLPYMDGDLSLSAADEGMVTGVFFLGYVFLQIPGAILAQRWSARKTVLILMVAWGLAAMACGLVRTKEQFYVARFVLGLFEGGVWPAVLILLASWFPLRERARANALWMACLPVSSIVMAPLSGLMLDHTDWRWVLLLQGFPPLLWAVVWWFAVADHPAQARWISRSEARYVEEALAADEAAKPKTGSGSYPEAVRQRSVLVLIAIYFFWITGFYGFTLWLPSVVKTLTHDGSSTEVGLLSAIPFTVALVVMVANAAWSDRTGKRRQAVAVPLVVAVAALLLGQVVQGGVLGMVLLCVTAGALYAPYGPFWAIPGGVLRIEVVAVAMGLINALGNLGGYVGPYLVGWLTDSTGTSVTGFGVLAAFLAVAVVLVLTGLGPSAGPEAANSPPVASGSRSSPSSSTGPGAVPSQTSHAAYSASSAAKRGAEEGS</sequence>
<evidence type="ECO:0000256" key="3">
    <source>
        <dbReference type="ARBA" id="ARBA00022692"/>
    </source>
</evidence>
<protein>
    <submittedName>
        <fullName evidence="9">MFS transporter</fullName>
    </submittedName>
</protein>
<feature type="transmembrane region" description="Helical" evidence="7">
    <location>
        <begin position="98"/>
        <end position="116"/>
    </location>
</feature>
<keyword evidence="3 7" id="KW-0812">Transmembrane</keyword>
<evidence type="ECO:0000256" key="7">
    <source>
        <dbReference type="SAM" id="Phobius"/>
    </source>
</evidence>
<dbReference type="RefSeq" id="WP_241061811.1">
    <property type="nucleotide sequence ID" value="NZ_JAKWJU010000002.1"/>
</dbReference>
<gene>
    <name evidence="9" type="ORF">MMA15_21870</name>
</gene>
<evidence type="ECO:0000313" key="10">
    <source>
        <dbReference type="Proteomes" id="UP001166784"/>
    </source>
</evidence>
<proteinExistence type="predicted"/>
<comment type="subcellular location">
    <subcellularLocation>
        <location evidence="1">Cell membrane</location>
        <topology evidence="1">Multi-pass membrane protein</topology>
    </subcellularLocation>
</comment>
<evidence type="ECO:0000259" key="8">
    <source>
        <dbReference type="PROSITE" id="PS50850"/>
    </source>
</evidence>
<feature type="transmembrane region" description="Helical" evidence="7">
    <location>
        <begin position="373"/>
        <end position="395"/>
    </location>
</feature>
<dbReference type="InterPro" id="IPR020846">
    <property type="entry name" value="MFS_dom"/>
</dbReference>
<evidence type="ECO:0000256" key="4">
    <source>
        <dbReference type="ARBA" id="ARBA00022989"/>
    </source>
</evidence>
<reference evidence="9" key="2">
    <citation type="journal article" date="2023" name="Int. J. Syst. Evol. Microbiol.">
        <title>Streptomyces marispadix sp. nov., isolated from marine beach sediment of the Northern Coast of Portugal.</title>
        <authorList>
            <person name="dos Santos J.D.N."/>
            <person name="Vitorino I.R."/>
            <person name="Kallscheuer N."/>
            <person name="Srivastava A."/>
            <person name="Krautwurst S."/>
            <person name="Marz M."/>
            <person name="Jogler C."/>
            <person name="Lobo Da Cunha A."/>
            <person name="Catita J."/>
            <person name="Goncalves H."/>
            <person name="Gonzalez I."/>
            <person name="Reyes F."/>
            <person name="Lage O.M."/>
        </authorList>
    </citation>
    <scope>NUCLEOTIDE SEQUENCE</scope>
    <source>
        <strain evidence="9">M600PL45_2</strain>
    </source>
</reference>
<feature type="transmembrane region" description="Helical" evidence="7">
    <location>
        <begin position="30"/>
        <end position="49"/>
    </location>
</feature>